<dbReference type="PANTHER" id="PTHR38248">
    <property type="entry name" value="FUNK1 6"/>
    <property type="match status" value="1"/>
</dbReference>
<dbReference type="OrthoDB" id="4177776at2759"/>
<dbReference type="InterPro" id="IPR002347">
    <property type="entry name" value="SDR_fam"/>
</dbReference>
<sequence length="474" mass="52664">MSLSLPQKTGLIQSDISPRNLLVNEDKANPSFRAFLIDLDLAIRVNRDGFSGARVKTGTRPFMAIGALFGERHSFMHDLESFFWVLFWICIHYEGPGRARTVKRFEKWNYMDTDDLADTKKGVITIERDFLRTTEDNFTTFYQPLTRSVNRLRRLVFPDGDRWQELNPGLPMAMIKELQQGFCIAKSVRTRVFQHEGMSRLRALYMYIHEQLGSRAISSPFTGEVVVVTGAAEGLGQEAVVAFVAAGAERIAIVDSSSISDTHARASQVAREARRPGLEILSVQFEVGNAASVDAGVTAIHSRWGHADILINTPCRASSLDRQRQPLGAGDIDNWWKSWEVSVKDAFVVAHALLPLLLKGGEKTIVNIGSTSSSSLKSTSHAQDLSGLAMTRLSEGLMAVDAEISQRSKQMIDFQKGNQSLIGPMRQGHGIPARLIPTSWGHRRRTCSPWLQLLDTYSCGEQSWLLPANMSTSS</sequence>
<dbReference type="PRINTS" id="PR00081">
    <property type="entry name" value="GDHRDH"/>
</dbReference>
<dbReference type="EMBL" id="CP069109">
    <property type="protein sequence ID" value="QSS58805.1"/>
    <property type="molecule type" value="Genomic_DNA"/>
</dbReference>
<feature type="domain" description="Fungal-type protein kinase" evidence="1">
    <location>
        <begin position="4"/>
        <end position="90"/>
    </location>
</feature>
<dbReference type="Proteomes" id="UP000663671">
    <property type="component" value="Chromosome 2"/>
</dbReference>
<protein>
    <recommendedName>
        <fullName evidence="1">Fungal-type protein kinase domain-containing protein</fullName>
    </recommendedName>
</protein>
<dbReference type="PANTHER" id="PTHR38248:SF2">
    <property type="entry name" value="FUNK1 11"/>
    <property type="match status" value="1"/>
</dbReference>
<proteinExistence type="predicted"/>
<name>A0A8A1LZU5_AJECA</name>
<dbReference type="Gene3D" id="3.40.50.720">
    <property type="entry name" value="NAD(P)-binding Rossmann-like Domain"/>
    <property type="match status" value="1"/>
</dbReference>
<gene>
    <name evidence="2" type="ORF">I7I51_08234</name>
</gene>
<accession>A0A8A1LZU5</accession>
<dbReference type="InterPro" id="IPR011009">
    <property type="entry name" value="Kinase-like_dom_sf"/>
</dbReference>
<dbReference type="InterPro" id="IPR036291">
    <property type="entry name" value="NAD(P)-bd_dom_sf"/>
</dbReference>
<dbReference type="Gene3D" id="1.10.510.10">
    <property type="entry name" value="Transferase(Phosphotransferase) domain 1"/>
    <property type="match status" value="1"/>
</dbReference>
<dbReference type="SUPFAM" id="SSF56112">
    <property type="entry name" value="Protein kinase-like (PK-like)"/>
    <property type="match status" value="1"/>
</dbReference>
<dbReference type="CDD" id="cd05233">
    <property type="entry name" value="SDR_c"/>
    <property type="match status" value="1"/>
</dbReference>
<dbReference type="InterPro" id="IPR040976">
    <property type="entry name" value="Pkinase_fungal"/>
</dbReference>
<organism evidence="2 3">
    <name type="scientific">Ajellomyces capsulatus</name>
    <name type="common">Darling's disease fungus</name>
    <name type="synonym">Histoplasma capsulatum</name>
    <dbReference type="NCBI Taxonomy" id="5037"/>
    <lineage>
        <taxon>Eukaryota</taxon>
        <taxon>Fungi</taxon>
        <taxon>Dikarya</taxon>
        <taxon>Ascomycota</taxon>
        <taxon>Pezizomycotina</taxon>
        <taxon>Eurotiomycetes</taxon>
        <taxon>Eurotiomycetidae</taxon>
        <taxon>Onygenales</taxon>
        <taxon>Ajellomycetaceae</taxon>
        <taxon>Histoplasma</taxon>
    </lineage>
</organism>
<dbReference type="Pfam" id="PF00106">
    <property type="entry name" value="adh_short"/>
    <property type="match status" value="1"/>
</dbReference>
<dbReference type="Pfam" id="PF17667">
    <property type="entry name" value="Pkinase_fungal"/>
    <property type="match status" value="1"/>
</dbReference>
<dbReference type="SUPFAM" id="SSF51735">
    <property type="entry name" value="NAD(P)-binding Rossmann-fold domains"/>
    <property type="match status" value="1"/>
</dbReference>
<reference evidence="2" key="1">
    <citation type="submission" date="2021-01" db="EMBL/GenBank/DDBJ databases">
        <title>Chromosome-level genome assembly of a human fungal pathogen reveals clustering of transcriptionally co-regulated genes.</title>
        <authorList>
            <person name="Voorhies M."/>
            <person name="Cohen S."/>
            <person name="Shea T.P."/>
            <person name="Petrus S."/>
            <person name="Munoz J.F."/>
            <person name="Poplawski S."/>
            <person name="Goldman W.E."/>
            <person name="Michael T."/>
            <person name="Cuomo C.A."/>
            <person name="Sil A."/>
            <person name="Beyhan S."/>
        </authorList>
    </citation>
    <scope>NUCLEOTIDE SEQUENCE</scope>
    <source>
        <strain evidence="2">WU24</strain>
    </source>
</reference>
<evidence type="ECO:0000259" key="1">
    <source>
        <dbReference type="Pfam" id="PF17667"/>
    </source>
</evidence>
<dbReference type="AlphaFoldDB" id="A0A8A1LZU5"/>
<evidence type="ECO:0000313" key="3">
    <source>
        <dbReference type="Proteomes" id="UP000663671"/>
    </source>
</evidence>
<dbReference type="VEuPathDB" id="FungiDB:I7I51_08234"/>
<evidence type="ECO:0000313" key="2">
    <source>
        <dbReference type="EMBL" id="QSS58805.1"/>
    </source>
</evidence>